<keyword evidence="3" id="KW-1185">Reference proteome</keyword>
<accession>A0A9P5CK66</accession>
<feature type="compositionally biased region" description="Polar residues" evidence="1">
    <location>
        <begin position="17"/>
        <end position="30"/>
    </location>
</feature>
<dbReference type="RefSeq" id="XP_040771409.1">
    <property type="nucleotide sequence ID" value="XM_040923955.1"/>
</dbReference>
<dbReference type="EMBL" id="MU032353">
    <property type="protein sequence ID" value="KAF3760430.1"/>
    <property type="molecule type" value="Genomic_DNA"/>
</dbReference>
<proteinExistence type="predicted"/>
<dbReference type="Proteomes" id="UP000803844">
    <property type="component" value="Unassembled WGS sequence"/>
</dbReference>
<comment type="caution">
    <text evidence="2">The sequence shown here is derived from an EMBL/GenBank/DDBJ whole genome shotgun (WGS) entry which is preliminary data.</text>
</comment>
<dbReference type="GeneID" id="63841084"/>
<feature type="region of interest" description="Disordered" evidence="1">
    <location>
        <begin position="17"/>
        <end position="49"/>
    </location>
</feature>
<name>A0A9P5CK66_CRYP1</name>
<evidence type="ECO:0000313" key="3">
    <source>
        <dbReference type="Proteomes" id="UP000803844"/>
    </source>
</evidence>
<evidence type="ECO:0000313" key="2">
    <source>
        <dbReference type="EMBL" id="KAF3760430.1"/>
    </source>
</evidence>
<dbReference type="AlphaFoldDB" id="A0A9P5CK66"/>
<reference evidence="2" key="1">
    <citation type="journal article" date="2020" name="Phytopathology">
        <title>Genome sequence of the chestnut blight fungus Cryphonectria parasitica EP155: A fundamental resource for an archetypical invasive plant pathogen.</title>
        <authorList>
            <person name="Crouch J.A."/>
            <person name="Dawe A."/>
            <person name="Aerts A."/>
            <person name="Barry K."/>
            <person name="Churchill A.C.L."/>
            <person name="Grimwood J."/>
            <person name="Hillman B."/>
            <person name="Milgroom M.G."/>
            <person name="Pangilinan J."/>
            <person name="Smith M."/>
            <person name="Salamov A."/>
            <person name="Schmutz J."/>
            <person name="Yadav J."/>
            <person name="Grigoriev I.V."/>
            <person name="Nuss D."/>
        </authorList>
    </citation>
    <scope>NUCLEOTIDE SEQUENCE</scope>
    <source>
        <strain evidence="2">EP155</strain>
    </source>
</reference>
<sequence>MRGFNEAVSATLDPSLSRFNASSKCDNNSRLKPPSQRPRRFHRPEAMSSSPVAVVSVMRISNGISGSNLSIHASS</sequence>
<evidence type="ECO:0000256" key="1">
    <source>
        <dbReference type="SAM" id="MobiDB-lite"/>
    </source>
</evidence>
<gene>
    <name evidence="2" type="ORF">M406DRAFT_358635</name>
</gene>
<protein>
    <submittedName>
        <fullName evidence="2">Uncharacterized protein</fullName>
    </submittedName>
</protein>
<organism evidence="2 3">
    <name type="scientific">Cryphonectria parasitica (strain ATCC 38755 / EP155)</name>
    <dbReference type="NCBI Taxonomy" id="660469"/>
    <lineage>
        <taxon>Eukaryota</taxon>
        <taxon>Fungi</taxon>
        <taxon>Dikarya</taxon>
        <taxon>Ascomycota</taxon>
        <taxon>Pezizomycotina</taxon>
        <taxon>Sordariomycetes</taxon>
        <taxon>Sordariomycetidae</taxon>
        <taxon>Diaporthales</taxon>
        <taxon>Cryphonectriaceae</taxon>
        <taxon>Cryphonectria-Endothia species complex</taxon>
        <taxon>Cryphonectria</taxon>
    </lineage>
</organism>